<evidence type="ECO:0000313" key="3">
    <source>
        <dbReference type="Proteomes" id="UP001281447"/>
    </source>
</evidence>
<dbReference type="Pfam" id="PF03466">
    <property type="entry name" value="LysR_substrate"/>
    <property type="match status" value="1"/>
</dbReference>
<organism evidence="2 3">
    <name type="scientific">Tigheibacillus halophilus</name>
    <dbReference type="NCBI Taxonomy" id="361280"/>
    <lineage>
        <taxon>Bacteria</taxon>
        <taxon>Bacillati</taxon>
        <taxon>Bacillota</taxon>
        <taxon>Bacilli</taxon>
        <taxon>Bacillales</taxon>
        <taxon>Bacillaceae</taxon>
        <taxon>Tigheibacillus</taxon>
    </lineage>
</organism>
<evidence type="ECO:0000313" key="2">
    <source>
        <dbReference type="EMBL" id="MDY0394111.1"/>
    </source>
</evidence>
<keyword evidence="3" id="KW-1185">Reference proteome</keyword>
<dbReference type="SUPFAM" id="SSF53850">
    <property type="entry name" value="Periplasmic binding protein-like II"/>
    <property type="match status" value="1"/>
</dbReference>
<dbReference type="InterPro" id="IPR005119">
    <property type="entry name" value="LysR_subst-bd"/>
</dbReference>
<protein>
    <submittedName>
        <fullName evidence="2">LysR family transcriptional regulator substrate-binding protein</fullName>
    </submittedName>
</protein>
<reference evidence="2 3" key="1">
    <citation type="submission" date="2023-10" db="EMBL/GenBank/DDBJ databases">
        <title>Virgibacillus halophilus 5B73C genome.</title>
        <authorList>
            <person name="Miliotis G."/>
            <person name="Sengupta P."/>
            <person name="Hameed A."/>
            <person name="Chuvochina M."/>
            <person name="Mcdonagh F."/>
            <person name="Simpson A.C."/>
            <person name="Singh N.K."/>
            <person name="Rekha P.D."/>
            <person name="Raman K."/>
            <person name="Hugenholtz P."/>
            <person name="Venkateswaran K."/>
        </authorList>
    </citation>
    <scope>NUCLEOTIDE SEQUENCE [LARGE SCALE GENOMIC DNA]</scope>
    <source>
        <strain evidence="2 3">5B73C</strain>
    </source>
</reference>
<dbReference type="EMBL" id="JAWDIP010000003">
    <property type="protein sequence ID" value="MDY0394111.1"/>
    <property type="molecule type" value="Genomic_DNA"/>
</dbReference>
<gene>
    <name evidence="2" type="ORF">RWE15_05995</name>
</gene>
<sequence>MFFIPKILQEFKLAYPDVRISLLETLSLNDVEKALNNFDIHVAITNQYVQNEDITTLPIYDEKLVALLPKGHALESKSCLQLADFAQQDFIVCKEGFQTRNDIMSAFQKAGIPLQINCEIERFETCCSLVENNLGISIVPQNYVHYSNLPGCIAKPIQDIGLSRNVYIAYDKNRYLSPLVQCFITAVLAYFRSK</sequence>
<accession>A0ABU5C482</accession>
<dbReference type="InterPro" id="IPR050950">
    <property type="entry name" value="HTH-type_LysR_regulators"/>
</dbReference>
<dbReference type="Gene3D" id="3.40.190.290">
    <property type="match status" value="1"/>
</dbReference>
<comment type="caution">
    <text evidence="2">The sequence shown here is derived from an EMBL/GenBank/DDBJ whole genome shotgun (WGS) entry which is preliminary data.</text>
</comment>
<feature type="domain" description="LysR substrate-binding" evidence="1">
    <location>
        <begin position="3"/>
        <end position="191"/>
    </location>
</feature>
<evidence type="ECO:0000259" key="1">
    <source>
        <dbReference type="Pfam" id="PF03466"/>
    </source>
</evidence>
<dbReference type="Proteomes" id="UP001281447">
    <property type="component" value="Unassembled WGS sequence"/>
</dbReference>
<name>A0ABU5C482_9BACI</name>
<dbReference type="PANTHER" id="PTHR30419:SF8">
    <property type="entry name" value="NITROGEN ASSIMILATION TRANSCRIPTIONAL ACTIVATOR-RELATED"/>
    <property type="match status" value="1"/>
</dbReference>
<proteinExistence type="predicted"/>
<dbReference type="PANTHER" id="PTHR30419">
    <property type="entry name" value="HTH-TYPE TRANSCRIPTIONAL REGULATOR YBHD"/>
    <property type="match status" value="1"/>
</dbReference>
<dbReference type="CDD" id="cd05466">
    <property type="entry name" value="PBP2_LTTR_substrate"/>
    <property type="match status" value="1"/>
</dbReference>